<evidence type="ECO:0000313" key="2">
    <source>
        <dbReference type="Proteomes" id="UP000076563"/>
    </source>
</evidence>
<keyword evidence="2" id="KW-1185">Reference proteome</keyword>
<gene>
    <name evidence="1" type="ORF">AV654_32630</name>
</gene>
<sequence>MLVILGKSGKSRILEREMKAYSKEKVLLIDLVGVPALQSHTAWTTSVETYQDVVALLMEIEQNENFNEVEMIVLEFNAKIEIARYYLSWEKRLGKKFVITIQDY</sequence>
<accession>A0A165Q2B5</accession>
<dbReference type="EMBL" id="LQRA01000093">
    <property type="protein sequence ID" value="KZE73424.1"/>
    <property type="molecule type" value="Genomic_DNA"/>
</dbReference>
<protein>
    <submittedName>
        <fullName evidence="1">Uncharacterized protein</fullName>
    </submittedName>
</protein>
<proteinExistence type="predicted"/>
<reference evidence="2" key="1">
    <citation type="submission" date="2016-01" db="EMBL/GenBank/DDBJ databases">
        <title>Draft genome of Chromobacterium sp. F49.</title>
        <authorList>
            <person name="Hong K.W."/>
        </authorList>
    </citation>
    <scope>NUCLEOTIDE SEQUENCE [LARGE SCALE GENOMIC DNA]</scope>
    <source>
        <strain evidence="2">M63</strain>
    </source>
</reference>
<organism evidence="1 2">
    <name type="scientific">Paenibacillus elgii</name>
    <dbReference type="NCBI Taxonomy" id="189691"/>
    <lineage>
        <taxon>Bacteria</taxon>
        <taxon>Bacillati</taxon>
        <taxon>Bacillota</taxon>
        <taxon>Bacilli</taxon>
        <taxon>Bacillales</taxon>
        <taxon>Paenibacillaceae</taxon>
        <taxon>Paenibacillus</taxon>
    </lineage>
</organism>
<dbReference type="AlphaFoldDB" id="A0A165Q2B5"/>
<comment type="caution">
    <text evidence="1">The sequence shown here is derived from an EMBL/GenBank/DDBJ whole genome shotgun (WGS) entry which is preliminary data.</text>
</comment>
<dbReference type="Proteomes" id="UP000076563">
    <property type="component" value="Unassembled WGS sequence"/>
</dbReference>
<dbReference type="RefSeq" id="WP_063187064.1">
    <property type="nucleotide sequence ID" value="NZ_LQRA01000093.1"/>
</dbReference>
<name>A0A165Q2B5_9BACL</name>
<evidence type="ECO:0000313" key="1">
    <source>
        <dbReference type="EMBL" id="KZE73424.1"/>
    </source>
</evidence>